<dbReference type="RefSeq" id="WP_126022085.1">
    <property type="nucleotide sequence ID" value="NZ_RXFT01000004.1"/>
</dbReference>
<evidence type="ECO:0000259" key="6">
    <source>
        <dbReference type="PROSITE" id="PS51296"/>
    </source>
</evidence>
<dbReference type="PANTHER" id="PTHR21266:SF60">
    <property type="entry name" value="3-KETOSTEROID-9-ALPHA-MONOOXYGENASE, OXYGENASE COMPONENT"/>
    <property type="match status" value="1"/>
</dbReference>
<keyword evidence="7" id="KW-0223">Dioxygenase</keyword>
<dbReference type="PANTHER" id="PTHR21266">
    <property type="entry name" value="IRON-SULFUR DOMAIN CONTAINING PROTEIN"/>
    <property type="match status" value="1"/>
</dbReference>
<dbReference type="InterPro" id="IPR044043">
    <property type="entry name" value="VanA_C_cat"/>
</dbReference>
<reference evidence="7 8" key="1">
    <citation type="submission" date="2018-12" db="EMBL/GenBank/DDBJ databases">
        <title>The genome sequences of Variovorax guangxiensis DSM 27352.</title>
        <authorList>
            <person name="Gao J."/>
            <person name="Sun J."/>
        </authorList>
    </citation>
    <scope>NUCLEOTIDE SEQUENCE [LARGE SCALE GENOMIC DNA]</scope>
    <source>
        <strain evidence="7 8">DSM 27352</strain>
    </source>
</reference>
<dbReference type="CDD" id="cd03469">
    <property type="entry name" value="Rieske_RO_Alpha_N"/>
    <property type="match status" value="1"/>
</dbReference>
<evidence type="ECO:0000256" key="2">
    <source>
        <dbReference type="ARBA" id="ARBA00022723"/>
    </source>
</evidence>
<evidence type="ECO:0000313" key="7">
    <source>
        <dbReference type="EMBL" id="RUR67944.1"/>
    </source>
</evidence>
<dbReference type="Pfam" id="PF19112">
    <property type="entry name" value="VanA_C"/>
    <property type="match status" value="1"/>
</dbReference>
<evidence type="ECO:0000256" key="5">
    <source>
        <dbReference type="ARBA" id="ARBA00023014"/>
    </source>
</evidence>
<feature type="domain" description="Rieske" evidence="6">
    <location>
        <begin position="28"/>
        <end position="131"/>
    </location>
</feature>
<dbReference type="SUPFAM" id="SSF55961">
    <property type="entry name" value="Bet v1-like"/>
    <property type="match status" value="1"/>
</dbReference>
<dbReference type="EMBL" id="RXFT01000004">
    <property type="protein sequence ID" value="RUR67944.1"/>
    <property type="molecule type" value="Genomic_DNA"/>
</dbReference>
<proteinExistence type="predicted"/>
<protein>
    <submittedName>
        <fullName evidence="7">Aromatic ring-hydroxylating dioxygenase subunit alpha</fullName>
    </submittedName>
</protein>
<dbReference type="GO" id="GO:0051537">
    <property type="term" value="F:2 iron, 2 sulfur cluster binding"/>
    <property type="evidence" value="ECO:0007669"/>
    <property type="project" value="UniProtKB-KW"/>
</dbReference>
<keyword evidence="1" id="KW-0001">2Fe-2S</keyword>
<evidence type="ECO:0000256" key="3">
    <source>
        <dbReference type="ARBA" id="ARBA00023002"/>
    </source>
</evidence>
<comment type="caution">
    <text evidence="7">The sequence shown here is derived from an EMBL/GenBank/DDBJ whole genome shotgun (WGS) entry which is preliminary data.</text>
</comment>
<dbReference type="Gene3D" id="3.90.380.10">
    <property type="entry name" value="Naphthalene 1,2-dioxygenase Alpha Subunit, Chain A, domain 1"/>
    <property type="match status" value="1"/>
</dbReference>
<evidence type="ECO:0000256" key="1">
    <source>
        <dbReference type="ARBA" id="ARBA00022714"/>
    </source>
</evidence>
<keyword evidence="2" id="KW-0479">Metal-binding</keyword>
<dbReference type="AlphaFoldDB" id="A0A3S0XRV6"/>
<sequence>MTIAIQPAGNAAADPVDHLLEIGLKDLWYPICPSHFIKENPVSLRRLGRKLALWRDGEGVLHALEDRCPHRGAPLSQGVVLGDRLSCPYHGVEVRHDGVVTRVPGSPGCKLEGSKATMHFHVQERAGAVFIYNSKEPVDVPPPLVLPEQLTDEAEYSSFLCYTEWKGDYRYVLDNVMDPMHGTYLHKQSHSMAEGDSSAKFGIRQTDIGFVFEKEGQRNVNFDWTEWADTGIHWMRLEIPYPKTGGPGGNFIIIGAFSPIVKGMTATFFWRVRKLQPGWQRDTWRFLYRNRLEARHWHVLEQDRVMLEEMEADANQHENLYQHDLGIVRLRRHMRNLAVAQLAQASETATA</sequence>
<accession>A0A3S0XRV6</accession>
<name>A0A3S0XRV6_9BURK</name>
<dbReference type="Pfam" id="PF00355">
    <property type="entry name" value="Rieske"/>
    <property type="match status" value="1"/>
</dbReference>
<dbReference type="InterPro" id="IPR036922">
    <property type="entry name" value="Rieske_2Fe-2S_sf"/>
</dbReference>
<organism evidence="7 8">
    <name type="scientific">Variovorax guangxiensis</name>
    <dbReference type="NCBI Taxonomy" id="1775474"/>
    <lineage>
        <taxon>Bacteria</taxon>
        <taxon>Pseudomonadati</taxon>
        <taxon>Pseudomonadota</taxon>
        <taxon>Betaproteobacteria</taxon>
        <taxon>Burkholderiales</taxon>
        <taxon>Comamonadaceae</taxon>
        <taxon>Variovorax</taxon>
    </lineage>
</organism>
<keyword evidence="4" id="KW-0408">Iron</keyword>
<keyword evidence="3" id="KW-0560">Oxidoreductase</keyword>
<dbReference type="GO" id="GO:0046872">
    <property type="term" value="F:metal ion binding"/>
    <property type="evidence" value="ECO:0007669"/>
    <property type="project" value="UniProtKB-KW"/>
</dbReference>
<gene>
    <name evidence="7" type="ORF">EJP67_12845</name>
</gene>
<dbReference type="SUPFAM" id="SSF50022">
    <property type="entry name" value="ISP domain"/>
    <property type="match status" value="1"/>
</dbReference>
<dbReference type="OrthoDB" id="9769355at2"/>
<dbReference type="GO" id="GO:0051213">
    <property type="term" value="F:dioxygenase activity"/>
    <property type="evidence" value="ECO:0007669"/>
    <property type="project" value="UniProtKB-KW"/>
</dbReference>
<dbReference type="PROSITE" id="PS51296">
    <property type="entry name" value="RIESKE"/>
    <property type="match status" value="1"/>
</dbReference>
<dbReference type="Gene3D" id="2.102.10.10">
    <property type="entry name" value="Rieske [2Fe-2S] iron-sulphur domain"/>
    <property type="match status" value="1"/>
</dbReference>
<keyword evidence="5" id="KW-0411">Iron-sulfur</keyword>
<evidence type="ECO:0000256" key="4">
    <source>
        <dbReference type="ARBA" id="ARBA00023004"/>
    </source>
</evidence>
<dbReference type="Proteomes" id="UP000281118">
    <property type="component" value="Unassembled WGS sequence"/>
</dbReference>
<dbReference type="InterPro" id="IPR017941">
    <property type="entry name" value="Rieske_2Fe-2S"/>
</dbReference>
<evidence type="ECO:0000313" key="8">
    <source>
        <dbReference type="Proteomes" id="UP000281118"/>
    </source>
</evidence>
<dbReference type="InterPro" id="IPR050584">
    <property type="entry name" value="Cholesterol_7-desaturase"/>
</dbReference>